<dbReference type="AlphaFoldDB" id="A0A385STD9"/>
<dbReference type="KEGG" id="chk:D4L85_29545"/>
<dbReference type="RefSeq" id="WP_119757728.1">
    <property type="nucleotide sequence ID" value="NZ_CP032382.1"/>
</dbReference>
<dbReference type="SUPFAM" id="SSF110997">
    <property type="entry name" value="Sporulation related repeat"/>
    <property type="match status" value="1"/>
</dbReference>
<feature type="domain" description="OmpA-like" evidence="3">
    <location>
        <begin position="262"/>
        <end position="394"/>
    </location>
</feature>
<keyword evidence="6" id="KW-1185">Reference proteome</keyword>
<evidence type="ECO:0000256" key="1">
    <source>
        <dbReference type="PROSITE-ProRule" id="PRU00473"/>
    </source>
</evidence>
<dbReference type="InterPro" id="IPR036680">
    <property type="entry name" value="SPOR-like_sf"/>
</dbReference>
<feature type="region of interest" description="Disordered" evidence="2">
    <location>
        <begin position="118"/>
        <end position="139"/>
    </location>
</feature>
<evidence type="ECO:0000313" key="6">
    <source>
        <dbReference type="Proteomes" id="UP000266183"/>
    </source>
</evidence>
<dbReference type="CDD" id="cd07185">
    <property type="entry name" value="OmpA_C-like"/>
    <property type="match status" value="1"/>
</dbReference>
<dbReference type="Pfam" id="PF00691">
    <property type="entry name" value="OmpA"/>
    <property type="match status" value="1"/>
</dbReference>
<dbReference type="EMBL" id="CP032382">
    <property type="protein sequence ID" value="AYB34469.1"/>
    <property type="molecule type" value="Genomic_DNA"/>
</dbReference>
<dbReference type="Gene3D" id="3.30.1330.60">
    <property type="entry name" value="OmpA-like domain"/>
    <property type="match status" value="1"/>
</dbReference>
<dbReference type="SUPFAM" id="SSF103088">
    <property type="entry name" value="OmpA-like"/>
    <property type="match status" value="1"/>
</dbReference>
<evidence type="ECO:0008006" key="7">
    <source>
        <dbReference type="Google" id="ProtNLM"/>
    </source>
</evidence>
<accession>A0A385STD9</accession>
<organism evidence="5 6">
    <name type="scientific">Chryseolinea soli</name>
    <dbReference type="NCBI Taxonomy" id="2321403"/>
    <lineage>
        <taxon>Bacteria</taxon>
        <taxon>Pseudomonadati</taxon>
        <taxon>Bacteroidota</taxon>
        <taxon>Cytophagia</taxon>
        <taxon>Cytophagales</taxon>
        <taxon>Fulvivirgaceae</taxon>
        <taxon>Chryseolinea</taxon>
    </lineage>
</organism>
<name>A0A385STD9_9BACT</name>
<dbReference type="InterPro" id="IPR007730">
    <property type="entry name" value="SPOR-like_dom"/>
</dbReference>
<dbReference type="PROSITE" id="PS51123">
    <property type="entry name" value="OMPA_2"/>
    <property type="match status" value="1"/>
</dbReference>
<dbReference type="Gene3D" id="3.30.70.1070">
    <property type="entry name" value="Sporulation related repeat"/>
    <property type="match status" value="1"/>
</dbReference>
<dbReference type="GO" id="GO:0042834">
    <property type="term" value="F:peptidoglycan binding"/>
    <property type="evidence" value="ECO:0007669"/>
    <property type="project" value="InterPro"/>
</dbReference>
<evidence type="ECO:0000256" key="2">
    <source>
        <dbReference type="SAM" id="MobiDB-lite"/>
    </source>
</evidence>
<dbReference type="Proteomes" id="UP000266183">
    <property type="component" value="Chromosome"/>
</dbReference>
<dbReference type="Pfam" id="PF05036">
    <property type="entry name" value="SPOR"/>
    <property type="match status" value="1"/>
</dbReference>
<reference evidence="6" key="1">
    <citation type="submission" date="2018-09" db="EMBL/GenBank/DDBJ databases">
        <title>Chryseolinea sp. KIS68-18 isolated from soil.</title>
        <authorList>
            <person name="Weon H.-Y."/>
            <person name="Kwon S.-W."/>
            <person name="Lee S.A."/>
        </authorList>
    </citation>
    <scope>NUCLEOTIDE SEQUENCE [LARGE SCALE GENOMIC DNA]</scope>
    <source>
        <strain evidence="6">KIS68-18</strain>
    </source>
</reference>
<dbReference type="InterPro" id="IPR036737">
    <property type="entry name" value="OmpA-like_sf"/>
</dbReference>
<dbReference type="InterPro" id="IPR006665">
    <property type="entry name" value="OmpA-like"/>
</dbReference>
<dbReference type="GO" id="GO:0016020">
    <property type="term" value="C:membrane"/>
    <property type="evidence" value="ECO:0007669"/>
    <property type="project" value="UniProtKB-UniRule"/>
</dbReference>
<keyword evidence="1" id="KW-0472">Membrane</keyword>
<feature type="domain" description="SPOR" evidence="4">
    <location>
        <begin position="33"/>
        <end position="110"/>
    </location>
</feature>
<protein>
    <recommendedName>
        <fullName evidence="7">OmpA family protein</fullName>
    </recommendedName>
</protein>
<gene>
    <name evidence="5" type="ORF">D4L85_29545</name>
</gene>
<sequence>MKWIRLKVSGIRNAFFIVVMFATVAINRSQAQGQSYPYYYVVVGGFASQSNAEHFTTHVHELNFPARYAFNANRKLYYVYVRVTKDKQQARETTYRLRLETEFKKAWIYNGPLEGSGVAESTAEAERQEAHDTGNVPIDEQPAADTAAIGKAPATDTLSTAVALPVKTFVFQLTSGTANTSVSGPVHLLDKEPDDRVEQYPANEKVSVPAPATGKLVVVCNLIGYKLAKRTINFADPLKSIKGASIGEEQEVIVPIKLVPVNRGDYIELEHIKFFEHSAILTPASEAELLELVNFMANPRCKIRLFGHTQSDASGEIITKGSSANFFALDPANNRATHGSATELSRQQAEIVKAYLVSKGIAPNRIATKGYGAMLAIYENANANDRIEVEIIRN</sequence>
<proteinExistence type="predicted"/>
<dbReference type="PROSITE" id="PS51724">
    <property type="entry name" value="SPOR"/>
    <property type="match status" value="1"/>
</dbReference>
<evidence type="ECO:0000313" key="5">
    <source>
        <dbReference type="EMBL" id="AYB34469.1"/>
    </source>
</evidence>
<evidence type="ECO:0000259" key="3">
    <source>
        <dbReference type="PROSITE" id="PS51123"/>
    </source>
</evidence>
<evidence type="ECO:0000259" key="4">
    <source>
        <dbReference type="PROSITE" id="PS51724"/>
    </source>
</evidence>